<dbReference type="InterPro" id="IPR050228">
    <property type="entry name" value="Carboxylesterase_BioH"/>
</dbReference>
<dbReference type="EMBL" id="JACHMD010000001">
    <property type="protein sequence ID" value="MBB4668094.1"/>
    <property type="molecule type" value="Genomic_DNA"/>
</dbReference>
<sequence length="275" mass="28459">MRLDLPEVPDHVVHASVDRPGAGRPVLLWHHGSPQTGAVLPPVQAAADAAGLDVVSVARPAYGGAARSLGRTVRDVAVGLARVLEALDLRDVVSVGASGGGPHALAVAAVSPRRVAGVVTLASIAPYRPGDDAWFEGMADPSGLRAAIDGLGARTAHVEVDEFDPTSFVEADYRALETTWASLGTDVAASDQWGPDGLVDDDLAFTRPWGFDLAEVEVPVIVVQGGLDRVIPPAHATAIAEALPHALLQRIPDAGHIAVLDHLPAALAALADLRR</sequence>
<dbReference type="Gene3D" id="3.40.50.1820">
    <property type="entry name" value="alpha/beta hydrolase"/>
    <property type="match status" value="1"/>
</dbReference>
<dbReference type="PANTHER" id="PTHR43194:SF5">
    <property type="entry name" value="PIMELOYL-[ACYL-CARRIER PROTEIN] METHYL ESTER ESTERASE"/>
    <property type="match status" value="1"/>
</dbReference>
<dbReference type="SUPFAM" id="SSF53474">
    <property type="entry name" value="alpha/beta-Hydrolases"/>
    <property type="match status" value="1"/>
</dbReference>
<dbReference type="PANTHER" id="PTHR43194">
    <property type="entry name" value="HYDROLASE ALPHA/BETA FOLD FAMILY"/>
    <property type="match status" value="1"/>
</dbReference>
<evidence type="ECO:0000259" key="1">
    <source>
        <dbReference type="Pfam" id="PF00561"/>
    </source>
</evidence>
<comment type="caution">
    <text evidence="2">The sequence shown here is derived from an EMBL/GenBank/DDBJ whole genome shotgun (WGS) entry which is preliminary data.</text>
</comment>
<dbReference type="GO" id="GO:0003824">
    <property type="term" value="F:catalytic activity"/>
    <property type="evidence" value="ECO:0007669"/>
    <property type="project" value="UniProtKB-ARBA"/>
</dbReference>
<dbReference type="AlphaFoldDB" id="A0A7W7FM70"/>
<dbReference type="RefSeq" id="WP_184219577.1">
    <property type="nucleotide sequence ID" value="NZ_JACHMD010000001.1"/>
</dbReference>
<keyword evidence="3" id="KW-1185">Reference proteome</keyword>
<name>A0A7W7FM70_9MICO</name>
<feature type="domain" description="AB hydrolase-1" evidence="1">
    <location>
        <begin position="25"/>
        <end position="262"/>
    </location>
</feature>
<dbReference type="Pfam" id="PF00561">
    <property type="entry name" value="Abhydrolase_1"/>
    <property type="match status" value="1"/>
</dbReference>
<organism evidence="2 3">
    <name type="scientific">Microbacterium marinum</name>
    <dbReference type="NCBI Taxonomy" id="421115"/>
    <lineage>
        <taxon>Bacteria</taxon>
        <taxon>Bacillati</taxon>
        <taxon>Actinomycetota</taxon>
        <taxon>Actinomycetes</taxon>
        <taxon>Micrococcales</taxon>
        <taxon>Microbacteriaceae</taxon>
        <taxon>Microbacterium</taxon>
    </lineage>
</organism>
<protein>
    <submittedName>
        <fullName evidence="2">Pimeloyl-ACP methyl ester carboxylesterase</fullName>
    </submittedName>
</protein>
<gene>
    <name evidence="2" type="ORF">BKA24_002803</name>
</gene>
<evidence type="ECO:0000313" key="2">
    <source>
        <dbReference type="EMBL" id="MBB4668094.1"/>
    </source>
</evidence>
<dbReference type="InterPro" id="IPR029058">
    <property type="entry name" value="AB_hydrolase_fold"/>
</dbReference>
<accession>A0A7W7FM70</accession>
<reference evidence="2 3" key="1">
    <citation type="submission" date="2020-08" db="EMBL/GenBank/DDBJ databases">
        <title>Sequencing the genomes of 1000 actinobacteria strains.</title>
        <authorList>
            <person name="Klenk H.-P."/>
        </authorList>
    </citation>
    <scope>NUCLEOTIDE SEQUENCE [LARGE SCALE GENOMIC DNA]</scope>
    <source>
        <strain evidence="2 3">DSM 24947</strain>
    </source>
</reference>
<proteinExistence type="predicted"/>
<evidence type="ECO:0000313" key="3">
    <source>
        <dbReference type="Proteomes" id="UP000573729"/>
    </source>
</evidence>
<dbReference type="InterPro" id="IPR000073">
    <property type="entry name" value="AB_hydrolase_1"/>
</dbReference>
<dbReference type="Proteomes" id="UP000573729">
    <property type="component" value="Unassembled WGS sequence"/>
</dbReference>